<evidence type="ECO:0000259" key="1">
    <source>
        <dbReference type="Pfam" id="PF17802"/>
    </source>
</evidence>
<accession>A0A1G8HY59</accession>
<dbReference type="InterPro" id="IPR013783">
    <property type="entry name" value="Ig-like_fold"/>
</dbReference>
<evidence type="ECO:0000313" key="3">
    <source>
        <dbReference type="Proteomes" id="UP000182130"/>
    </source>
</evidence>
<gene>
    <name evidence="2" type="ORF">SAMN05216555_10168</name>
</gene>
<dbReference type="STRING" id="1045773.SAMN05216555_10168"/>
<dbReference type="RefSeq" id="WP_074586011.1">
    <property type="nucleotide sequence ID" value="NZ_FNEI01000001.1"/>
</dbReference>
<evidence type="ECO:0000313" key="2">
    <source>
        <dbReference type="EMBL" id="SDI11573.1"/>
    </source>
</evidence>
<name>A0A1G8HY59_9MICC</name>
<dbReference type="EMBL" id="FNEI01000001">
    <property type="protein sequence ID" value="SDI11573.1"/>
    <property type="molecule type" value="Genomic_DNA"/>
</dbReference>
<keyword evidence="3" id="KW-1185">Reference proteome</keyword>
<dbReference type="GO" id="GO:0005975">
    <property type="term" value="P:carbohydrate metabolic process"/>
    <property type="evidence" value="ECO:0007669"/>
    <property type="project" value="UniProtKB-ARBA"/>
</dbReference>
<sequence>MQRKTRAQIGVGLAVFALALSGTSAARANLAGSSFDAADGNLVVDDEAKDWANVGIDCPPGTVLGCAIDKPTGQTDDSFGNGTKEDDAVPSVIDGSIPNNKSDLLRFYTRLIPENGDDFLYLAWERVQEPSGTTNMDFEFNQSKVLSANGVTPVRTAGDVLIKYDLSQGGVNPILGYHLWVTTGNARTVCEASNTVPCWDKVHSLTGFFEGSINSGPVVDPIAPDAPRTLSTRTFGEAAINLTDADIIEPGACLPFASAYLKSRSSDSFTAAVKDFIAPISAGESRCGTINVVKQDDDSPASALQGAVFTLYNDNAPVGGTLGAEDTATTTTCTTGADGKCSFTNIPVGSYWVVETTTPPGHDTAAPQAVTVTGGSTVTLTFVDPRDFKIIVLVCKEANNSLYPSTVTVDGVDKTSLAAAPAGLTAAQLCGLGGAAYDDKSYGNHPANVNIPQ</sequence>
<proteinExistence type="predicted"/>
<dbReference type="AlphaFoldDB" id="A0A1G8HY59"/>
<dbReference type="OrthoDB" id="3985100at2"/>
<feature type="domain" description="SpaA-like prealbumin fold" evidence="1">
    <location>
        <begin position="289"/>
        <end position="384"/>
    </location>
</feature>
<protein>
    <submittedName>
        <fullName evidence="2">Cna protein B-type domain-containing protein</fullName>
    </submittedName>
</protein>
<dbReference type="Pfam" id="PF17802">
    <property type="entry name" value="SpaA"/>
    <property type="match status" value="1"/>
</dbReference>
<dbReference type="Gene3D" id="2.60.40.10">
    <property type="entry name" value="Immunoglobulins"/>
    <property type="match status" value="1"/>
</dbReference>
<dbReference type="Proteomes" id="UP000182130">
    <property type="component" value="Unassembled WGS sequence"/>
</dbReference>
<reference evidence="3" key="1">
    <citation type="submission" date="2016-10" db="EMBL/GenBank/DDBJ databases">
        <authorList>
            <person name="Varghese N."/>
            <person name="Submissions S."/>
        </authorList>
    </citation>
    <scope>NUCLEOTIDE SEQUENCE [LARGE SCALE GENOMIC DNA]</scope>
    <source>
        <strain evidence="3">CGMCC 1.10783</strain>
    </source>
</reference>
<dbReference type="SUPFAM" id="SSF117074">
    <property type="entry name" value="Hypothetical protein PA1324"/>
    <property type="match status" value="1"/>
</dbReference>
<organism evidence="2 3">
    <name type="scientific">Arthrobacter cupressi</name>
    <dbReference type="NCBI Taxonomy" id="1045773"/>
    <lineage>
        <taxon>Bacteria</taxon>
        <taxon>Bacillati</taxon>
        <taxon>Actinomycetota</taxon>
        <taxon>Actinomycetes</taxon>
        <taxon>Micrococcales</taxon>
        <taxon>Micrococcaceae</taxon>
        <taxon>Arthrobacter</taxon>
    </lineage>
</organism>
<dbReference type="InterPro" id="IPR041033">
    <property type="entry name" value="SpaA_PFL_dom_1"/>
</dbReference>